<dbReference type="Pfam" id="PF14145">
    <property type="entry name" value="YrhK"/>
    <property type="match status" value="1"/>
</dbReference>
<dbReference type="InterPro" id="IPR025424">
    <property type="entry name" value="YrhK_domain"/>
</dbReference>
<evidence type="ECO:0000313" key="3">
    <source>
        <dbReference type="EMBL" id="CTQ31578.1"/>
    </source>
</evidence>
<feature type="transmembrane region" description="Helical" evidence="1">
    <location>
        <begin position="51"/>
        <end position="69"/>
    </location>
</feature>
<gene>
    <name evidence="3" type="ORF">JAN5088_00336</name>
</gene>
<feature type="domain" description="YrhK" evidence="2">
    <location>
        <begin position="20"/>
        <end position="74"/>
    </location>
</feature>
<evidence type="ECO:0000313" key="4">
    <source>
        <dbReference type="Proteomes" id="UP000048908"/>
    </source>
</evidence>
<reference evidence="3 4" key="1">
    <citation type="submission" date="2015-07" db="EMBL/GenBank/DDBJ databases">
        <authorList>
            <person name="Noorani M."/>
        </authorList>
    </citation>
    <scope>NUCLEOTIDE SEQUENCE [LARGE SCALE GENOMIC DNA]</scope>
    <source>
        <strain evidence="3 4">CECT 5088</strain>
    </source>
</reference>
<dbReference type="OrthoDB" id="5862062at2"/>
<evidence type="ECO:0000256" key="1">
    <source>
        <dbReference type="SAM" id="Phobius"/>
    </source>
</evidence>
<dbReference type="AlphaFoldDB" id="A0A0M6XKX8"/>
<feature type="transmembrane region" description="Helical" evidence="1">
    <location>
        <begin position="23"/>
        <end position="45"/>
    </location>
</feature>
<dbReference type="Proteomes" id="UP000048908">
    <property type="component" value="Unassembled WGS sequence"/>
</dbReference>
<evidence type="ECO:0000259" key="2">
    <source>
        <dbReference type="Pfam" id="PF14145"/>
    </source>
</evidence>
<keyword evidence="1" id="KW-0472">Membrane</keyword>
<proteinExistence type="predicted"/>
<name>A0A0M6XKX8_9RHOB</name>
<organism evidence="3 4">
    <name type="scientific">Jannaschia rubra</name>
    <dbReference type="NCBI Taxonomy" id="282197"/>
    <lineage>
        <taxon>Bacteria</taxon>
        <taxon>Pseudomonadati</taxon>
        <taxon>Pseudomonadota</taxon>
        <taxon>Alphaproteobacteria</taxon>
        <taxon>Rhodobacterales</taxon>
        <taxon>Roseobacteraceae</taxon>
        <taxon>Jannaschia</taxon>
    </lineage>
</organism>
<keyword evidence="1" id="KW-1133">Transmembrane helix</keyword>
<keyword evidence="4" id="KW-1185">Reference proteome</keyword>
<dbReference type="EMBL" id="CXPG01000009">
    <property type="protein sequence ID" value="CTQ31578.1"/>
    <property type="molecule type" value="Genomic_DNA"/>
</dbReference>
<dbReference type="RefSeq" id="WP_055681045.1">
    <property type="nucleotide sequence ID" value="NZ_CXPG01000009.1"/>
</dbReference>
<dbReference type="STRING" id="282197.SAMN04488517_10183"/>
<keyword evidence="1" id="KW-0812">Transmembrane</keyword>
<protein>
    <recommendedName>
        <fullName evidence="2">YrhK domain-containing protein</fullName>
    </recommendedName>
</protein>
<accession>A0A0M6XKX8</accession>
<sequence>MLFDGHGNTGTAAKRRVQATFELIYTLVDFGAAATFLIGSILFLYDSWQGVATWFFIVGSGMFALKPTLRLTKELKLAAMGDEKDLAERESL</sequence>